<evidence type="ECO:0000313" key="1">
    <source>
        <dbReference type="EMBL" id="GIY92475.1"/>
    </source>
</evidence>
<dbReference type="EMBL" id="BPLR01000144">
    <property type="protein sequence ID" value="GIY92475.1"/>
    <property type="molecule type" value="Genomic_DNA"/>
</dbReference>
<gene>
    <name evidence="1" type="ORF">CEXT_648331</name>
</gene>
<name>A0AAV4XEP8_CAEEX</name>
<evidence type="ECO:0000313" key="2">
    <source>
        <dbReference type="Proteomes" id="UP001054945"/>
    </source>
</evidence>
<keyword evidence="2" id="KW-1185">Reference proteome</keyword>
<organism evidence="1 2">
    <name type="scientific">Caerostris extrusa</name>
    <name type="common">Bark spider</name>
    <name type="synonym">Caerostris bankana</name>
    <dbReference type="NCBI Taxonomy" id="172846"/>
    <lineage>
        <taxon>Eukaryota</taxon>
        <taxon>Metazoa</taxon>
        <taxon>Ecdysozoa</taxon>
        <taxon>Arthropoda</taxon>
        <taxon>Chelicerata</taxon>
        <taxon>Arachnida</taxon>
        <taxon>Araneae</taxon>
        <taxon>Araneomorphae</taxon>
        <taxon>Entelegynae</taxon>
        <taxon>Araneoidea</taxon>
        <taxon>Araneidae</taxon>
        <taxon>Caerostris</taxon>
    </lineage>
</organism>
<dbReference type="AlphaFoldDB" id="A0AAV4XEP8"/>
<comment type="caution">
    <text evidence="1">The sequence shown here is derived from an EMBL/GenBank/DDBJ whole genome shotgun (WGS) entry which is preliminary data.</text>
</comment>
<sequence>MLGRWHGFFRNLFRGSDCPREEAIQTAVLDVVENGSTLEQETPTLYEVRNEIKNLNNNRATGPDGIKEKRLVILTYQFKKEKIFSVEGTAREEAVQIAVLDVIENDRTLEHETPSLYEVRKAIKNLNNNRATGPNVIKAQLINIDL</sequence>
<proteinExistence type="predicted"/>
<reference evidence="1 2" key="1">
    <citation type="submission" date="2021-06" db="EMBL/GenBank/DDBJ databases">
        <title>Caerostris extrusa draft genome.</title>
        <authorList>
            <person name="Kono N."/>
            <person name="Arakawa K."/>
        </authorList>
    </citation>
    <scope>NUCLEOTIDE SEQUENCE [LARGE SCALE GENOMIC DNA]</scope>
</reference>
<dbReference type="Proteomes" id="UP001054945">
    <property type="component" value="Unassembled WGS sequence"/>
</dbReference>
<protein>
    <submittedName>
        <fullName evidence="1">Uncharacterized protein</fullName>
    </submittedName>
</protein>
<accession>A0AAV4XEP8</accession>